<dbReference type="Gene3D" id="3.60.21.10">
    <property type="match status" value="1"/>
</dbReference>
<dbReference type="GO" id="GO:0003993">
    <property type="term" value="F:acid phosphatase activity"/>
    <property type="evidence" value="ECO:0007669"/>
    <property type="project" value="InterPro"/>
</dbReference>
<dbReference type="AlphaFoldDB" id="A0A6I4TWX9"/>
<dbReference type="InterPro" id="IPR029052">
    <property type="entry name" value="Metallo-depent_PP-like"/>
</dbReference>
<gene>
    <name evidence="5" type="ORF">GRI97_11490</name>
</gene>
<comment type="caution">
    <text evidence="5">The sequence shown here is derived from an EMBL/GenBank/DDBJ whole genome shotgun (WGS) entry which is preliminary data.</text>
</comment>
<evidence type="ECO:0000256" key="1">
    <source>
        <dbReference type="ARBA" id="ARBA00022729"/>
    </source>
</evidence>
<dbReference type="SUPFAM" id="SSF56300">
    <property type="entry name" value="Metallo-dependent phosphatases"/>
    <property type="match status" value="1"/>
</dbReference>
<dbReference type="Proteomes" id="UP000469430">
    <property type="component" value="Unassembled WGS sequence"/>
</dbReference>
<dbReference type="Pfam" id="PF00149">
    <property type="entry name" value="Metallophos"/>
    <property type="match status" value="1"/>
</dbReference>
<keyword evidence="6" id="KW-1185">Reference proteome</keyword>
<feature type="signal peptide" evidence="2">
    <location>
        <begin position="1"/>
        <end position="25"/>
    </location>
</feature>
<name>A0A6I4TWX9_9SPHN</name>
<dbReference type="SUPFAM" id="SSF49363">
    <property type="entry name" value="Purple acid phosphatase, N-terminal domain"/>
    <property type="match status" value="1"/>
</dbReference>
<feature type="domain" description="Calcineurin-like phosphoesterase" evidence="3">
    <location>
        <begin position="174"/>
        <end position="369"/>
    </location>
</feature>
<feature type="chain" id="PRO_5026319453" evidence="2">
    <location>
        <begin position="26"/>
        <end position="494"/>
    </location>
</feature>
<accession>A0A6I4TWX9</accession>
<dbReference type="OrthoDB" id="9809781at2"/>
<dbReference type="Pfam" id="PF16656">
    <property type="entry name" value="Pur_ac_phosph_N"/>
    <property type="match status" value="1"/>
</dbReference>
<evidence type="ECO:0000256" key="2">
    <source>
        <dbReference type="SAM" id="SignalP"/>
    </source>
</evidence>
<dbReference type="RefSeq" id="WP_161391316.1">
    <property type="nucleotide sequence ID" value="NZ_JBHSCP010000001.1"/>
</dbReference>
<sequence>MRNLLMRAAALAVPGMCVAVSPVQAHVSAEHDAPAIAPWQQASEWPDRIIASFEGDPATSIAVNWRTAASVTTAKAEIALALPDARFDQNARSIAATSETIDLDAIQRAGVRIPVEHNQGLPGASYHSVRFDGLAPNTLYAYRVEGADGKWSEWFQTRTAPARGTTATPEAPLRFIYLGDAQNGLDSHWPRVIRAAFQTAPDARFILHAGDLVNRGSRDLEWAQWFRAGGFIHGMVPAIPVAGNHEYDSIGLSEADRERALAFLWRPQFRLPVESALPAELHETVYDVRYSDDLQVFVLNSNARDLAAQAAWLDAKLTASTARWRIVTQHHPIYSSGNERDNPRLREILLPVLLKHKVDLMLQGHDHTYARGTIEDPVQLPARHSAGEAGSVTTMFVNSVSGPKQYEFRENGWTDYGASGVTLDRMAENTQFYQVITIDGGTLHYAAYTADGRLYDDVRLTKAADGTKTIAQEREELPDTRRFDNTLPYPGRGQ</sequence>
<dbReference type="GO" id="GO:0046872">
    <property type="term" value="F:metal ion binding"/>
    <property type="evidence" value="ECO:0007669"/>
    <property type="project" value="InterPro"/>
</dbReference>
<organism evidence="5 6">
    <name type="scientific">Croceibacterium xixiisoli</name>
    <dbReference type="NCBI Taxonomy" id="1476466"/>
    <lineage>
        <taxon>Bacteria</taxon>
        <taxon>Pseudomonadati</taxon>
        <taxon>Pseudomonadota</taxon>
        <taxon>Alphaproteobacteria</taxon>
        <taxon>Sphingomonadales</taxon>
        <taxon>Erythrobacteraceae</taxon>
        <taxon>Croceibacterium</taxon>
    </lineage>
</organism>
<evidence type="ECO:0000313" key="5">
    <source>
        <dbReference type="EMBL" id="MXO99611.1"/>
    </source>
</evidence>
<dbReference type="InterPro" id="IPR015914">
    <property type="entry name" value="PAPs_N"/>
</dbReference>
<dbReference type="PANTHER" id="PTHR22953:SF153">
    <property type="entry name" value="PURPLE ACID PHOSPHATASE"/>
    <property type="match status" value="1"/>
</dbReference>
<dbReference type="PANTHER" id="PTHR22953">
    <property type="entry name" value="ACID PHOSPHATASE RELATED"/>
    <property type="match status" value="1"/>
</dbReference>
<proteinExistence type="predicted"/>
<dbReference type="EMBL" id="WTYJ01000002">
    <property type="protein sequence ID" value="MXO99611.1"/>
    <property type="molecule type" value="Genomic_DNA"/>
</dbReference>
<dbReference type="InterPro" id="IPR039331">
    <property type="entry name" value="PAPs-like"/>
</dbReference>
<evidence type="ECO:0000259" key="3">
    <source>
        <dbReference type="Pfam" id="PF00149"/>
    </source>
</evidence>
<keyword evidence="1 2" id="KW-0732">Signal</keyword>
<protein>
    <submittedName>
        <fullName evidence="5">Metallophosphatase</fullName>
    </submittedName>
</protein>
<dbReference type="InterPro" id="IPR004843">
    <property type="entry name" value="Calcineurin-like_PHP"/>
</dbReference>
<reference evidence="5 6" key="1">
    <citation type="submission" date="2019-12" db="EMBL/GenBank/DDBJ databases">
        <title>Genomic-based taxomic classification of the family Erythrobacteraceae.</title>
        <authorList>
            <person name="Xu L."/>
        </authorList>
    </citation>
    <scope>NUCLEOTIDE SEQUENCE [LARGE SCALE GENOMIC DNA]</scope>
    <source>
        <strain evidence="5 6">S36</strain>
    </source>
</reference>
<dbReference type="InterPro" id="IPR008963">
    <property type="entry name" value="Purple_acid_Pase-like_N"/>
</dbReference>
<evidence type="ECO:0000259" key="4">
    <source>
        <dbReference type="Pfam" id="PF16656"/>
    </source>
</evidence>
<evidence type="ECO:0000313" key="6">
    <source>
        <dbReference type="Proteomes" id="UP000469430"/>
    </source>
</evidence>
<dbReference type="Gene3D" id="2.60.40.380">
    <property type="entry name" value="Purple acid phosphatase-like, N-terminal"/>
    <property type="match status" value="1"/>
</dbReference>
<feature type="domain" description="Purple acid phosphatase N-terminal" evidence="4">
    <location>
        <begin position="46"/>
        <end position="159"/>
    </location>
</feature>